<comment type="caution">
    <text evidence="1">The sequence shown here is derived from an EMBL/GenBank/DDBJ whole genome shotgun (WGS) entry which is preliminary data.</text>
</comment>
<evidence type="ECO:0008006" key="3">
    <source>
        <dbReference type="Google" id="ProtNLM"/>
    </source>
</evidence>
<evidence type="ECO:0000313" key="1">
    <source>
        <dbReference type="EMBL" id="KAF1020673.1"/>
    </source>
</evidence>
<dbReference type="EMBL" id="WNDQ01000032">
    <property type="protein sequence ID" value="KAF1020673.1"/>
    <property type="molecule type" value="Genomic_DNA"/>
</dbReference>
<dbReference type="AlphaFoldDB" id="A0A7V8FN55"/>
<accession>A0A7V8FN55</accession>
<reference evidence="2" key="1">
    <citation type="journal article" date="2020" name="MBio">
        <title>Horizontal gene transfer to a defensive symbiont with a reduced genome amongst a multipartite beetle microbiome.</title>
        <authorList>
            <person name="Waterworth S.C."/>
            <person name="Florez L.V."/>
            <person name="Rees E.R."/>
            <person name="Hertweck C."/>
            <person name="Kaltenpoth M."/>
            <person name="Kwan J.C."/>
        </authorList>
    </citation>
    <scope>NUCLEOTIDE SEQUENCE [LARGE SCALE GENOMIC DNA]</scope>
</reference>
<protein>
    <recommendedName>
        <fullName evidence="3">N-formylglutamate deformylase</fullName>
    </recommendedName>
</protein>
<dbReference type="Proteomes" id="UP000461670">
    <property type="component" value="Unassembled WGS sequence"/>
</dbReference>
<name>A0A7V8FN55_9BURK</name>
<organism evidence="1 2">
    <name type="scientific">Paracidovorax wautersii</name>
    <dbReference type="NCBI Taxonomy" id="1177982"/>
    <lineage>
        <taxon>Bacteria</taxon>
        <taxon>Pseudomonadati</taxon>
        <taxon>Pseudomonadota</taxon>
        <taxon>Betaproteobacteria</taxon>
        <taxon>Burkholderiales</taxon>
        <taxon>Comamonadaceae</taxon>
        <taxon>Paracidovorax</taxon>
    </lineage>
</organism>
<proteinExistence type="predicted"/>
<evidence type="ECO:0000313" key="2">
    <source>
        <dbReference type="Proteomes" id="UP000461670"/>
    </source>
</evidence>
<sequence>MNALPEHPLYTLAPGRIALLVSIPHGGEWLPSP</sequence>
<gene>
    <name evidence="1" type="ORF">GAK30_02377</name>
</gene>